<dbReference type="SUPFAM" id="SSF51445">
    <property type="entry name" value="(Trans)glycosidases"/>
    <property type="match status" value="1"/>
</dbReference>
<feature type="signal peptide" evidence="9">
    <location>
        <begin position="1"/>
        <end position="22"/>
    </location>
</feature>
<evidence type="ECO:0000256" key="3">
    <source>
        <dbReference type="ARBA" id="ARBA00012780"/>
    </source>
</evidence>
<evidence type="ECO:0000256" key="7">
    <source>
        <dbReference type="ARBA" id="ARBA00033417"/>
    </source>
</evidence>
<dbReference type="InterPro" id="IPR000490">
    <property type="entry name" value="Glyco_hydro_17"/>
</dbReference>
<keyword evidence="11" id="KW-1185">Reference proteome</keyword>
<evidence type="ECO:0000256" key="1">
    <source>
        <dbReference type="ARBA" id="ARBA00000382"/>
    </source>
</evidence>
<comment type="catalytic activity">
    <reaction evidence="1">
        <text>Hydrolysis of (1-&gt;3)-beta-D-glucosidic linkages in (1-&gt;3)-beta-D-glucans.</text>
        <dbReference type="EC" id="3.2.1.39"/>
    </reaction>
</comment>
<keyword evidence="9" id="KW-0732">Signal</keyword>
<evidence type="ECO:0000256" key="8">
    <source>
        <dbReference type="RuleBase" id="RU004335"/>
    </source>
</evidence>
<keyword evidence="4" id="KW-0378">Hydrolase</keyword>
<name>A0AAV0JZ61_9ROSI</name>
<evidence type="ECO:0000256" key="5">
    <source>
        <dbReference type="ARBA" id="ARBA00023295"/>
    </source>
</evidence>
<evidence type="ECO:0000256" key="9">
    <source>
        <dbReference type="SAM" id="SignalP"/>
    </source>
</evidence>
<protein>
    <recommendedName>
        <fullName evidence="3">glucan endo-1,3-beta-D-glucosidase</fullName>
        <ecNumber evidence="3">3.2.1.39</ecNumber>
    </recommendedName>
    <alternativeName>
        <fullName evidence="6">(1-&gt;3)-beta-glucan endohydrolase</fullName>
    </alternativeName>
    <alternativeName>
        <fullName evidence="7">Beta-1,3-endoglucanase</fullName>
    </alternativeName>
</protein>
<evidence type="ECO:0000256" key="2">
    <source>
        <dbReference type="ARBA" id="ARBA00008773"/>
    </source>
</evidence>
<evidence type="ECO:0000313" key="10">
    <source>
        <dbReference type="EMBL" id="CAI0415177.1"/>
    </source>
</evidence>
<gene>
    <name evidence="10" type="ORF">LITE_LOCUS16535</name>
</gene>
<evidence type="ECO:0000313" key="11">
    <source>
        <dbReference type="Proteomes" id="UP001154282"/>
    </source>
</evidence>
<keyword evidence="5" id="KW-0326">Glycosidase</keyword>
<dbReference type="GO" id="GO:0042973">
    <property type="term" value="F:glucan endo-1,3-beta-D-glucosidase activity"/>
    <property type="evidence" value="ECO:0007669"/>
    <property type="project" value="UniProtKB-EC"/>
</dbReference>
<dbReference type="Gene3D" id="3.20.20.80">
    <property type="entry name" value="Glycosidases"/>
    <property type="match status" value="1"/>
</dbReference>
<dbReference type="AlphaFoldDB" id="A0AAV0JZ61"/>
<dbReference type="PANTHER" id="PTHR32227">
    <property type="entry name" value="GLUCAN ENDO-1,3-BETA-GLUCOSIDASE BG1-RELATED-RELATED"/>
    <property type="match status" value="1"/>
</dbReference>
<dbReference type="Pfam" id="PF00332">
    <property type="entry name" value="Glyco_hydro_17"/>
    <property type="match status" value="1"/>
</dbReference>
<comment type="caution">
    <text evidence="10">The sequence shown here is derived from an EMBL/GenBank/DDBJ whole genome shotgun (WGS) entry which is preliminary data.</text>
</comment>
<proteinExistence type="inferred from homology"/>
<accession>A0AAV0JZ61</accession>
<dbReference type="GO" id="GO:0005975">
    <property type="term" value="P:carbohydrate metabolic process"/>
    <property type="evidence" value="ECO:0007669"/>
    <property type="project" value="InterPro"/>
</dbReference>
<feature type="chain" id="PRO_5043516264" description="glucan endo-1,3-beta-D-glucosidase" evidence="9">
    <location>
        <begin position="23"/>
        <end position="436"/>
    </location>
</feature>
<comment type="similarity">
    <text evidence="2 8">Belongs to the glycosyl hydrolase 17 family.</text>
</comment>
<organism evidence="10 11">
    <name type="scientific">Linum tenue</name>
    <dbReference type="NCBI Taxonomy" id="586396"/>
    <lineage>
        <taxon>Eukaryota</taxon>
        <taxon>Viridiplantae</taxon>
        <taxon>Streptophyta</taxon>
        <taxon>Embryophyta</taxon>
        <taxon>Tracheophyta</taxon>
        <taxon>Spermatophyta</taxon>
        <taxon>Magnoliopsida</taxon>
        <taxon>eudicotyledons</taxon>
        <taxon>Gunneridae</taxon>
        <taxon>Pentapetalae</taxon>
        <taxon>rosids</taxon>
        <taxon>fabids</taxon>
        <taxon>Malpighiales</taxon>
        <taxon>Linaceae</taxon>
        <taxon>Linum</taxon>
    </lineage>
</organism>
<reference evidence="10" key="1">
    <citation type="submission" date="2022-08" db="EMBL/GenBank/DDBJ databases">
        <authorList>
            <person name="Gutierrez-Valencia J."/>
        </authorList>
    </citation>
    <scope>NUCLEOTIDE SEQUENCE</scope>
</reference>
<dbReference type="InterPro" id="IPR044965">
    <property type="entry name" value="Glyco_hydro_17_plant"/>
</dbReference>
<dbReference type="Proteomes" id="UP001154282">
    <property type="component" value="Unassembled WGS sequence"/>
</dbReference>
<evidence type="ECO:0000256" key="6">
    <source>
        <dbReference type="ARBA" id="ARBA00033335"/>
    </source>
</evidence>
<dbReference type="EMBL" id="CAMGYJ010000005">
    <property type="protein sequence ID" value="CAI0415177.1"/>
    <property type="molecule type" value="Genomic_DNA"/>
</dbReference>
<sequence>MLKLSFFKIFLVVLLTITSILSAPTAVHSAPTSVHSAPALFHSTPASVLAAPTSVSPSTVIGITYTSPLNSPPSSAIEGGSVLLPPPSSSSSIALPPALYPEAVASTVSRLRFGAVRLVNPHPNLIRAFSFTNASLFLSIPNGLLPPLASNRSLAIHWIRTHVLAFYPRSKIAVISVGDDVSRLDSELLMTALRKVYSALQEVGITRISVTCTFSFLDVVTTAIPPSAAAFKEPIGEALILPLLRFLESTNSSFSVSVQPYHMYRVHTQIPLGLALFQGGEHDFYDDFQTGLRYGNLFDMMADAVFTALAVAGHAKLPLIVAESGWPASGADSDANLAYAAAYVRSLVAHLSSGGATPMGKLATQAYLFELTDGTEGENLWGLLFTNLSRKYAFHVPEPISGSGSGRQSVSIQVLPAPADSIPVVRMIAVTILVGF</sequence>
<dbReference type="EC" id="3.2.1.39" evidence="3"/>
<feature type="non-terminal residue" evidence="10">
    <location>
        <position position="436"/>
    </location>
</feature>
<dbReference type="InterPro" id="IPR017853">
    <property type="entry name" value="GH"/>
</dbReference>
<evidence type="ECO:0000256" key="4">
    <source>
        <dbReference type="ARBA" id="ARBA00022801"/>
    </source>
</evidence>